<dbReference type="Proteomes" id="UP000247233">
    <property type="component" value="Unassembled WGS sequence"/>
</dbReference>
<feature type="region of interest" description="Disordered" evidence="8">
    <location>
        <begin position="53"/>
        <end position="73"/>
    </location>
</feature>
<dbReference type="PANTHER" id="PTHR47782:SF12">
    <property type="entry name" value="ZN(II)2CYS6 TRANSCRIPTION FACTOR (EUROFUNG)"/>
    <property type="match status" value="1"/>
</dbReference>
<evidence type="ECO:0000256" key="6">
    <source>
        <dbReference type="ARBA" id="ARBA00023163"/>
    </source>
</evidence>
<evidence type="ECO:0000259" key="9">
    <source>
        <dbReference type="SMART" id="SM00906"/>
    </source>
</evidence>
<dbReference type="RefSeq" id="XP_025401680.1">
    <property type="nucleotide sequence ID" value="XM_025545733.1"/>
</dbReference>
<dbReference type="GO" id="GO:0006351">
    <property type="term" value="P:DNA-templated transcription"/>
    <property type="evidence" value="ECO:0007669"/>
    <property type="project" value="InterPro"/>
</dbReference>
<dbReference type="CDD" id="cd12148">
    <property type="entry name" value="fungal_TF_MHR"/>
    <property type="match status" value="1"/>
</dbReference>
<dbReference type="GO" id="GO:0045944">
    <property type="term" value="P:positive regulation of transcription by RNA polymerase II"/>
    <property type="evidence" value="ECO:0007669"/>
    <property type="project" value="TreeGrafter"/>
</dbReference>
<proteinExistence type="predicted"/>
<comment type="subcellular location">
    <subcellularLocation>
        <location evidence="1">Nucleus</location>
    </subcellularLocation>
</comment>
<keyword evidence="4" id="KW-0805">Transcription regulation</keyword>
<dbReference type="InterPro" id="IPR007219">
    <property type="entry name" value="XnlR_reg_dom"/>
</dbReference>
<dbReference type="GO" id="GO:0008270">
    <property type="term" value="F:zinc ion binding"/>
    <property type="evidence" value="ECO:0007669"/>
    <property type="project" value="InterPro"/>
</dbReference>
<organism evidence="10 11">
    <name type="scientific">Aspergillus heteromorphus CBS 117.55</name>
    <dbReference type="NCBI Taxonomy" id="1448321"/>
    <lineage>
        <taxon>Eukaryota</taxon>
        <taxon>Fungi</taxon>
        <taxon>Dikarya</taxon>
        <taxon>Ascomycota</taxon>
        <taxon>Pezizomycotina</taxon>
        <taxon>Eurotiomycetes</taxon>
        <taxon>Eurotiomycetidae</taxon>
        <taxon>Eurotiales</taxon>
        <taxon>Aspergillaceae</taxon>
        <taxon>Aspergillus</taxon>
        <taxon>Aspergillus subgen. Circumdati</taxon>
    </lineage>
</organism>
<keyword evidence="3" id="KW-0862">Zinc</keyword>
<dbReference type="EMBL" id="MSFL01000005">
    <property type="protein sequence ID" value="PWY88144.1"/>
    <property type="molecule type" value="Genomic_DNA"/>
</dbReference>
<accession>A0A317WNU5</accession>
<evidence type="ECO:0000256" key="3">
    <source>
        <dbReference type="ARBA" id="ARBA00022833"/>
    </source>
</evidence>
<dbReference type="GO" id="GO:0043565">
    <property type="term" value="F:sequence-specific DNA binding"/>
    <property type="evidence" value="ECO:0007669"/>
    <property type="project" value="TreeGrafter"/>
</dbReference>
<keyword evidence="11" id="KW-1185">Reference proteome</keyword>
<keyword evidence="2" id="KW-0479">Metal-binding</keyword>
<sequence length="650" mass="73083">MNTPSRLACRRCRVRKQRAQATCVPSQRSSRKSSVNPEYARALEERIQELEARQGSDPVIETIHSSPPAPFPRTPSLGILPSLPLPSPDASSGGDVPDIPPHTQDHLVQIFLQRVNPRYPFLHEETFVAWYGAWKASRAEGVPLPAGDRWKAFFVKMAFAVSLLIAPRVSPDDMKTSQVGARFETRWNPGSRSQALYASSLSSLDTVFACLDPVRHAQAYLLCTLHALHSPSSQTVLTMISAAMRCCVIAQLHRAMPERTACSLLEMQIRRRVFWSAYAIDRLVSWVYHVPCSLVDDDIQVEPFANMNDEELTAWTTRSDRFEPDASTPRRTQVSSALHLIRGRRIQSRILRVMMRADYDQRFAGCHAWRLHMVEVLDQWKAQLQPHSDPRSAGYTSEGWVGMLYNYTILLLYRPTQANMCDLVAHRCLQACTDIVLTFWGYLKSRQTAQLWPGLLSQFGIGITLLYCLWVTPPSHRSTAFPPLKVGTAIRTCSVILAVLSERWTPAEPLRDMFDHLADAIPVHSPPSDRPQHRRPIGDGDPILSQMPRIHAIVVNKDILRMLTEMITEECPWETDRVTHLSGWSEDDRHDPSECSLCWGHPSAVGNLPSEALLSGDLWPAFDPSPGSQSWTMAGGESPFFPGLLGSIEF</sequence>
<gene>
    <name evidence="10" type="ORF">BO70DRAFT_385409</name>
</gene>
<keyword evidence="5" id="KW-0238">DNA-binding</keyword>
<dbReference type="STRING" id="1448321.A0A317WNU5"/>
<dbReference type="InterPro" id="IPR052202">
    <property type="entry name" value="Yeast_MetPath_Reg"/>
</dbReference>
<dbReference type="AlphaFoldDB" id="A0A317WNU5"/>
<evidence type="ECO:0000256" key="5">
    <source>
        <dbReference type="ARBA" id="ARBA00023125"/>
    </source>
</evidence>
<evidence type="ECO:0000256" key="7">
    <source>
        <dbReference type="ARBA" id="ARBA00023242"/>
    </source>
</evidence>
<feature type="domain" description="Xylanolytic transcriptional activator regulatory" evidence="9">
    <location>
        <begin position="236"/>
        <end position="310"/>
    </location>
</feature>
<keyword evidence="7" id="KW-0539">Nucleus</keyword>
<comment type="caution">
    <text evidence="10">The sequence shown here is derived from an EMBL/GenBank/DDBJ whole genome shotgun (WGS) entry which is preliminary data.</text>
</comment>
<reference evidence="10 11" key="1">
    <citation type="submission" date="2016-12" db="EMBL/GenBank/DDBJ databases">
        <title>The genomes of Aspergillus section Nigri reveals drivers in fungal speciation.</title>
        <authorList>
            <consortium name="DOE Joint Genome Institute"/>
            <person name="Vesth T.C."/>
            <person name="Nybo J."/>
            <person name="Theobald S."/>
            <person name="Brandl J."/>
            <person name="Frisvad J.C."/>
            <person name="Nielsen K.F."/>
            <person name="Lyhne E.K."/>
            <person name="Kogle M.E."/>
            <person name="Kuo A."/>
            <person name="Riley R."/>
            <person name="Clum A."/>
            <person name="Nolan M."/>
            <person name="Lipzen A."/>
            <person name="Salamov A."/>
            <person name="Henrissat B."/>
            <person name="Wiebenga A."/>
            <person name="De Vries R.P."/>
            <person name="Grigoriev I.V."/>
            <person name="Mortensen U.H."/>
            <person name="Andersen M.R."/>
            <person name="Baker S.E."/>
        </authorList>
    </citation>
    <scope>NUCLEOTIDE SEQUENCE [LARGE SCALE GENOMIC DNA]</scope>
    <source>
        <strain evidence="10 11">CBS 117.55</strain>
    </source>
</reference>
<protein>
    <recommendedName>
        <fullName evidence="9">Xylanolytic transcriptional activator regulatory domain-containing protein</fullName>
    </recommendedName>
</protein>
<name>A0A317WNU5_9EURO</name>
<evidence type="ECO:0000313" key="11">
    <source>
        <dbReference type="Proteomes" id="UP000247233"/>
    </source>
</evidence>
<dbReference type="PANTHER" id="PTHR47782">
    <property type="entry name" value="ZN(II)2CYS6 TRANSCRIPTION FACTOR (EUROFUNG)-RELATED"/>
    <property type="match status" value="1"/>
</dbReference>
<evidence type="ECO:0000256" key="2">
    <source>
        <dbReference type="ARBA" id="ARBA00022723"/>
    </source>
</evidence>
<dbReference type="SMART" id="SM00906">
    <property type="entry name" value="Fungal_trans"/>
    <property type="match status" value="1"/>
</dbReference>
<evidence type="ECO:0000256" key="1">
    <source>
        <dbReference type="ARBA" id="ARBA00004123"/>
    </source>
</evidence>
<dbReference type="OrthoDB" id="10250282at2759"/>
<dbReference type="VEuPathDB" id="FungiDB:BO70DRAFT_385409"/>
<evidence type="ECO:0000256" key="4">
    <source>
        <dbReference type="ARBA" id="ARBA00023015"/>
    </source>
</evidence>
<dbReference type="Pfam" id="PF04082">
    <property type="entry name" value="Fungal_trans"/>
    <property type="match status" value="1"/>
</dbReference>
<dbReference type="GO" id="GO:0005634">
    <property type="term" value="C:nucleus"/>
    <property type="evidence" value="ECO:0007669"/>
    <property type="project" value="UniProtKB-SubCell"/>
</dbReference>
<evidence type="ECO:0000256" key="8">
    <source>
        <dbReference type="SAM" id="MobiDB-lite"/>
    </source>
</evidence>
<dbReference type="GeneID" id="37067970"/>
<evidence type="ECO:0000313" key="10">
    <source>
        <dbReference type="EMBL" id="PWY88144.1"/>
    </source>
</evidence>
<keyword evidence="6" id="KW-0804">Transcription</keyword>
<dbReference type="GO" id="GO:0000981">
    <property type="term" value="F:DNA-binding transcription factor activity, RNA polymerase II-specific"/>
    <property type="evidence" value="ECO:0007669"/>
    <property type="project" value="TreeGrafter"/>
</dbReference>